<name>A0A6J4LYI6_9BACT</name>
<feature type="region of interest" description="Disordered" evidence="1">
    <location>
        <begin position="1"/>
        <end position="31"/>
    </location>
</feature>
<gene>
    <name evidence="2" type="ORF">AVDCRST_MAG11-3169</name>
</gene>
<feature type="non-terminal residue" evidence="2">
    <location>
        <position position="43"/>
    </location>
</feature>
<dbReference type="AlphaFoldDB" id="A0A6J4LYI6"/>
<organism evidence="2">
    <name type="scientific">uncultured Gemmatimonadaceae bacterium</name>
    <dbReference type="NCBI Taxonomy" id="246130"/>
    <lineage>
        <taxon>Bacteria</taxon>
        <taxon>Pseudomonadati</taxon>
        <taxon>Gemmatimonadota</taxon>
        <taxon>Gemmatimonadia</taxon>
        <taxon>Gemmatimonadales</taxon>
        <taxon>Gemmatimonadaceae</taxon>
        <taxon>environmental samples</taxon>
    </lineage>
</organism>
<dbReference type="EMBL" id="CADCTU010000690">
    <property type="protein sequence ID" value="CAA9344880.1"/>
    <property type="molecule type" value="Genomic_DNA"/>
</dbReference>
<evidence type="ECO:0000313" key="2">
    <source>
        <dbReference type="EMBL" id="CAA9344880.1"/>
    </source>
</evidence>
<protein>
    <submittedName>
        <fullName evidence="2">Uncharacterized protein</fullName>
    </submittedName>
</protein>
<evidence type="ECO:0000256" key="1">
    <source>
        <dbReference type="SAM" id="MobiDB-lite"/>
    </source>
</evidence>
<sequence length="43" mass="4270">MGSSVARPALLALGRRPDAGPSDEPPATVGAVRARTAERLAAG</sequence>
<proteinExistence type="predicted"/>
<reference evidence="2" key="1">
    <citation type="submission" date="2020-02" db="EMBL/GenBank/DDBJ databases">
        <authorList>
            <person name="Meier V. D."/>
        </authorList>
    </citation>
    <scope>NUCLEOTIDE SEQUENCE</scope>
    <source>
        <strain evidence="2">AVDCRST_MAG11</strain>
    </source>
</reference>
<accession>A0A6J4LYI6</accession>